<dbReference type="EMBL" id="JACJKY010000017">
    <property type="protein sequence ID" value="MBM6921479.1"/>
    <property type="molecule type" value="Genomic_DNA"/>
</dbReference>
<dbReference type="InterPro" id="IPR003607">
    <property type="entry name" value="HD/PDEase_dom"/>
</dbReference>
<dbReference type="PANTHER" id="PTHR11845">
    <property type="entry name" value="5'-DEOXYNUCLEOTIDASE HDDC2"/>
    <property type="match status" value="1"/>
</dbReference>
<evidence type="ECO:0000256" key="1">
    <source>
        <dbReference type="ARBA" id="ARBA00022801"/>
    </source>
</evidence>
<dbReference type="EC" id="3.1.3.89" evidence="3"/>
<proteinExistence type="predicted"/>
<protein>
    <submittedName>
        <fullName evidence="3">5'-deoxynucleotidase</fullName>
        <ecNumber evidence="3">3.1.3.89</ecNumber>
    </submittedName>
</protein>
<dbReference type="GO" id="GO:0005737">
    <property type="term" value="C:cytoplasm"/>
    <property type="evidence" value="ECO:0007669"/>
    <property type="project" value="TreeGrafter"/>
</dbReference>
<dbReference type="Gene3D" id="1.10.3210.10">
    <property type="entry name" value="Hypothetical protein af1432"/>
    <property type="match status" value="1"/>
</dbReference>
<name>A0A938X8J4_9FIRM</name>
<dbReference type="RefSeq" id="WP_204447452.1">
    <property type="nucleotide sequence ID" value="NZ_JACJKY010000017.1"/>
</dbReference>
<comment type="caution">
    <text evidence="3">The sequence shown here is derived from an EMBL/GenBank/DDBJ whole genome shotgun (WGS) entry which is preliminary data.</text>
</comment>
<dbReference type="PANTHER" id="PTHR11845:SF13">
    <property type="entry name" value="5'-DEOXYNUCLEOTIDASE HDDC2"/>
    <property type="match status" value="1"/>
</dbReference>
<dbReference type="GO" id="GO:0002953">
    <property type="term" value="F:5'-deoxynucleotidase activity"/>
    <property type="evidence" value="ECO:0007669"/>
    <property type="project" value="UniProtKB-EC"/>
</dbReference>
<dbReference type="Pfam" id="PF12917">
    <property type="entry name" value="YfbR-like"/>
    <property type="match status" value="1"/>
</dbReference>
<dbReference type="SMART" id="SM00471">
    <property type="entry name" value="HDc"/>
    <property type="match status" value="1"/>
</dbReference>
<evidence type="ECO:0000259" key="2">
    <source>
        <dbReference type="SMART" id="SM00471"/>
    </source>
</evidence>
<dbReference type="CDD" id="cd00077">
    <property type="entry name" value="HDc"/>
    <property type="match status" value="1"/>
</dbReference>
<sequence length="195" mass="22251">MDSAFFSMIFRMKYITRWGLMRSSYPETLSEHSMDTAVLAHALACIGASRLDKPVDPMKAAVFALFHDAGEIITGDMPTPIKYHDPQITEAYKRIEAEANRTLFSMLPDDLKPYYEPVFHPAKEDEAYWQYVKAADKLSALIKCIEEEKSGNSEFKDAKAQLLSMLSSFDLPEVQVFMQEFLPAFSKTLDEQSRE</sequence>
<keyword evidence="4" id="KW-1185">Reference proteome</keyword>
<gene>
    <name evidence="3" type="primary">yfbR</name>
    <name evidence="3" type="ORF">H6A12_09960</name>
</gene>
<keyword evidence="1 3" id="KW-0378">Hydrolase</keyword>
<evidence type="ECO:0000313" key="4">
    <source>
        <dbReference type="Proteomes" id="UP000774750"/>
    </source>
</evidence>
<accession>A0A938X8J4</accession>
<dbReference type="NCBIfam" id="NF003009">
    <property type="entry name" value="PRK03826.1"/>
    <property type="match status" value="1"/>
</dbReference>
<organism evidence="3 4">
    <name type="scientific">Merdimmobilis hominis</name>
    <dbReference type="NCBI Taxonomy" id="2897707"/>
    <lineage>
        <taxon>Bacteria</taxon>
        <taxon>Bacillati</taxon>
        <taxon>Bacillota</taxon>
        <taxon>Clostridia</taxon>
        <taxon>Eubacteriales</taxon>
        <taxon>Oscillospiraceae</taxon>
        <taxon>Merdimmobilis</taxon>
    </lineage>
</organism>
<dbReference type="AlphaFoldDB" id="A0A938X8J4"/>
<dbReference type="InterPro" id="IPR039356">
    <property type="entry name" value="YfbR/HDDC2"/>
</dbReference>
<evidence type="ECO:0000313" key="3">
    <source>
        <dbReference type="EMBL" id="MBM6921479.1"/>
    </source>
</evidence>
<feature type="domain" description="HD/PDEase" evidence="2">
    <location>
        <begin position="25"/>
        <end position="150"/>
    </location>
</feature>
<dbReference type="Proteomes" id="UP000774750">
    <property type="component" value="Unassembled WGS sequence"/>
</dbReference>
<reference evidence="3" key="2">
    <citation type="journal article" date="2021" name="Sci. Rep.">
        <title>The distribution of antibiotic resistance genes in chicken gut microbiota commensals.</title>
        <authorList>
            <person name="Juricova H."/>
            <person name="Matiasovicova J."/>
            <person name="Kubasova T."/>
            <person name="Cejkova D."/>
            <person name="Rychlik I."/>
        </authorList>
    </citation>
    <scope>NUCLEOTIDE SEQUENCE</scope>
    <source>
        <strain evidence="3">An559</strain>
    </source>
</reference>
<dbReference type="SUPFAM" id="SSF109604">
    <property type="entry name" value="HD-domain/PDEase-like"/>
    <property type="match status" value="1"/>
</dbReference>
<reference evidence="3" key="1">
    <citation type="submission" date="2020-08" db="EMBL/GenBank/DDBJ databases">
        <authorList>
            <person name="Cejkova D."/>
            <person name="Kubasova T."/>
            <person name="Jahodarova E."/>
            <person name="Rychlik I."/>
        </authorList>
    </citation>
    <scope>NUCLEOTIDE SEQUENCE</scope>
    <source>
        <strain evidence="3">An559</strain>
    </source>
</reference>